<dbReference type="Pfam" id="PF00078">
    <property type="entry name" value="RVT_1"/>
    <property type="match status" value="1"/>
</dbReference>
<feature type="compositionally biased region" description="Low complexity" evidence="2">
    <location>
        <begin position="23"/>
        <end position="40"/>
    </location>
</feature>
<feature type="region of interest" description="Disordered" evidence="2">
    <location>
        <begin position="23"/>
        <end position="149"/>
    </location>
</feature>
<dbReference type="Gene3D" id="2.40.70.10">
    <property type="entry name" value="Acid Proteases"/>
    <property type="match status" value="1"/>
</dbReference>
<keyword evidence="1" id="KW-0175">Coiled coil</keyword>
<feature type="compositionally biased region" description="Low complexity" evidence="2">
    <location>
        <begin position="550"/>
        <end position="565"/>
    </location>
</feature>
<dbReference type="GO" id="GO:0003964">
    <property type="term" value="F:RNA-directed DNA polymerase activity"/>
    <property type="evidence" value="ECO:0007669"/>
    <property type="project" value="UniProtKB-KW"/>
</dbReference>
<evidence type="ECO:0000256" key="2">
    <source>
        <dbReference type="SAM" id="MobiDB-lite"/>
    </source>
</evidence>
<feature type="domain" description="Reverse transcriptase" evidence="3">
    <location>
        <begin position="793"/>
        <end position="983"/>
    </location>
</feature>
<proteinExistence type="predicted"/>
<dbReference type="PANTHER" id="PTHR24559:SF427">
    <property type="entry name" value="RNA-DIRECTED DNA POLYMERASE"/>
    <property type="match status" value="1"/>
</dbReference>
<dbReference type="InterPro" id="IPR021109">
    <property type="entry name" value="Peptidase_aspartic_dom_sf"/>
</dbReference>
<reference evidence="4" key="2">
    <citation type="submission" date="2022-01" db="EMBL/GenBank/DDBJ databases">
        <authorList>
            <person name="Yamashiro T."/>
            <person name="Shiraishi A."/>
            <person name="Satake H."/>
            <person name="Nakayama K."/>
        </authorList>
    </citation>
    <scope>NUCLEOTIDE SEQUENCE</scope>
</reference>
<evidence type="ECO:0000259" key="3">
    <source>
        <dbReference type="PROSITE" id="PS50878"/>
    </source>
</evidence>
<dbReference type="InterPro" id="IPR043502">
    <property type="entry name" value="DNA/RNA_pol_sf"/>
</dbReference>
<keyword evidence="4" id="KW-0808">Transferase</keyword>
<organism evidence="4 5">
    <name type="scientific">Tanacetum coccineum</name>
    <dbReference type="NCBI Taxonomy" id="301880"/>
    <lineage>
        <taxon>Eukaryota</taxon>
        <taxon>Viridiplantae</taxon>
        <taxon>Streptophyta</taxon>
        <taxon>Embryophyta</taxon>
        <taxon>Tracheophyta</taxon>
        <taxon>Spermatophyta</taxon>
        <taxon>Magnoliopsida</taxon>
        <taxon>eudicotyledons</taxon>
        <taxon>Gunneridae</taxon>
        <taxon>Pentapetalae</taxon>
        <taxon>asterids</taxon>
        <taxon>campanulids</taxon>
        <taxon>Asterales</taxon>
        <taxon>Asteraceae</taxon>
        <taxon>Asteroideae</taxon>
        <taxon>Anthemideae</taxon>
        <taxon>Anthemidinae</taxon>
        <taxon>Tanacetum</taxon>
    </lineage>
</organism>
<feature type="compositionally biased region" description="Polar residues" evidence="2">
    <location>
        <begin position="109"/>
        <end position="121"/>
    </location>
</feature>
<feature type="region of interest" description="Disordered" evidence="2">
    <location>
        <begin position="488"/>
        <end position="515"/>
    </location>
</feature>
<feature type="compositionally biased region" description="Basic and acidic residues" evidence="2">
    <location>
        <begin position="531"/>
        <end position="545"/>
    </location>
</feature>
<dbReference type="Gene3D" id="3.10.10.10">
    <property type="entry name" value="HIV Type 1 Reverse Transcriptase, subunit A, domain 1"/>
    <property type="match status" value="1"/>
</dbReference>
<dbReference type="PANTHER" id="PTHR24559">
    <property type="entry name" value="TRANSPOSON TY3-I GAG-POL POLYPROTEIN"/>
    <property type="match status" value="1"/>
</dbReference>
<protein>
    <submittedName>
        <fullName evidence="4">Reverse transcriptase domain-containing protein</fullName>
    </submittedName>
</protein>
<dbReference type="EMBL" id="BQNB010009650">
    <property type="protein sequence ID" value="GJS66475.1"/>
    <property type="molecule type" value="Genomic_DNA"/>
</dbReference>
<dbReference type="PROSITE" id="PS50878">
    <property type="entry name" value="RT_POL"/>
    <property type="match status" value="1"/>
</dbReference>
<feature type="compositionally biased region" description="Basic and acidic residues" evidence="2">
    <location>
        <begin position="492"/>
        <end position="507"/>
    </location>
</feature>
<feature type="compositionally biased region" description="Low complexity" evidence="2">
    <location>
        <begin position="122"/>
        <end position="143"/>
    </location>
</feature>
<keyword evidence="5" id="KW-1185">Reference proteome</keyword>
<keyword evidence="4" id="KW-0548">Nucleotidyltransferase</keyword>
<dbReference type="InterPro" id="IPR053134">
    <property type="entry name" value="RNA-dir_DNA_polymerase"/>
</dbReference>
<accession>A0ABQ4XNT2</accession>
<comment type="caution">
    <text evidence="4">The sequence shown here is derived from an EMBL/GenBank/DDBJ whole genome shotgun (WGS) entry which is preliminary data.</text>
</comment>
<feature type="compositionally biased region" description="Low complexity" evidence="2">
    <location>
        <begin position="96"/>
        <end position="108"/>
    </location>
</feature>
<name>A0ABQ4XNT2_9ASTR</name>
<dbReference type="SUPFAM" id="SSF56672">
    <property type="entry name" value="DNA/RNA polymerases"/>
    <property type="match status" value="1"/>
</dbReference>
<dbReference type="CDD" id="cd00303">
    <property type="entry name" value="retropepsin_like"/>
    <property type="match status" value="1"/>
</dbReference>
<dbReference type="Pfam" id="PF08284">
    <property type="entry name" value="RVP_2"/>
    <property type="match status" value="1"/>
</dbReference>
<dbReference type="InterPro" id="IPR043128">
    <property type="entry name" value="Rev_trsase/Diguanyl_cyclase"/>
</dbReference>
<dbReference type="CDD" id="cd01647">
    <property type="entry name" value="RT_LTR"/>
    <property type="match status" value="1"/>
</dbReference>
<evidence type="ECO:0000313" key="4">
    <source>
        <dbReference type="EMBL" id="GJS66475.1"/>
    </source>
</evidence>
<sequence length="985" mass="110673">MSGTIPTTIPDTTPFVILPTTHIDTTPIPTVSPTIPSSPDYTPASPDYSPASDMEFDPSEDPSSDHIPPLPATSPFLSSIDDSSDSDIPDTPPSPTHSTPFTKTTLSTQRSPTTSGALRQTSSDSSADALSDFESSRSSSDHSLPAIPSGTRSSHHLCSLVLSIHCSFAIFERPSHDSSSMSLSPKRSRSHVASVPLSSHTLGALSYARADLLPSPKRIRSPKIAMDLEGCLEDSFEPYVPREARLGVDFENESSEPSRSRGTDLEMDIDVKRSDGIEINLEVQAEIDECIAYVDALRDRGIDTRFVVKAIDREEIETGMRGLVECADMLERIREIERDNRRLRDIVDVESQRVARFQRRQCLTHDLERQGHEMRMNKKCQPQNGNGGNGNVGNGNGVVGLTRWFEKMETELWNLAMKGNDLTAYTRRFQELVLLCTRMVPNEEDKVERFIRGFPDNIQGNVIAAEPTKLQDAIRVANNLMDQKLKGYARSTENKRRLDNNTRDNRGHQSVFKRQNVRGQNVARAYTAVNNERKGPRYFRKDCPKLRNQNRGNKTGNKNVNKTENQTGGNEATSKAYAIGGGGTNPNSNVVTGMFLLNNCHASMLFDSGANRSFVLSTFSALLNIAPSTLDTSYAIELANGRISETNVVLRGCTLGLLGHPFDIDLMAVELDSFDVIIGMDWLAKYHALIVCDEKVVRIPYGDEVLIVRGDDCDGRITSKKTEDKSEEKQLEDVSIIREFPKVFPEDLHGLPPARQVEFQIDLVPGVAPVARSPYRLAPAKLQELSTQLQELSDREFIRPSSSPWGAPVLFVKKKDGSFRMCIDYRELNRLTVKNRYPLLRIEDLFDQLQGSKVYSKIDLRFGYHQLRVREEDISKTAFRTRYGHYEFQVMLFGLTNAPAVFMDLMNRVCKPYLDRFVTVFIDDILIYSKSRKEHEGHLKLILRLLKKEELYNKFLKSEICPGALLYNTTAQDTRERPLNVSFEK</sequence>
<reference evidence="4" key="1">
    <citation type="journal article" date="2022" name="Int. J. Mol. Sci.">
        <title>Draft Genome of Tanacetum Coccineum: Genomic Comparison of Closely Related Tanacetum-Family Plants.</title>
        <authorList>
            <person name="Yamashiro T."/>
            <person name="Shiraishi A."/>
            <person name="Nakayama K."/>
            <person name="Satake H."/>
        </authorList>
    </citation>
    <scope>NUCLEOTIDE SEQUENCE</scope>
</reference>
<gene>
    <name evidence="4" type="ORF">Tco_0681039</name>
</gene>
<dbReference type="InterPro" id="IPR000477">
    <property type="entry name" value="RT_dom"/>
</dbReference>
<evidence type="ECO:0000313" key="5">
    <source>
        <dbReference type="Proteomes" id="UP001151760"/>
    </source>
</evidence>
<feature type="region of interest" description="Disordered" evidence="2">
    <location>
        <begin position="529"/>
        <end position="572"/>
    </location>
</feature>
<keyword evidence="4" id="KW-0695">RNA-directed DNA polymerase</keyword>
<dbReference type="Gene3D" id="3.30.70.270">
    <property type="match status" value="1"/>
</dbReference>
<dbReference type="Proteomes" id="UP001151760">
    <property type="component" value="Unassembled WGS sequence"/>
</dbReference>
<dbReference type="SUPFAM" id="SSF50630">
    <property type="entry name" value="Acid proteases"/>
    <property type="match status" value="1"/>
</dbReference>
<evidence type="ECO:0000256" key="1">
    <source>
        <dbReference type="SAM" id="Coils"/>
    </source>
</evidence>
<feature type="coiled-coil region" evidence="1">
    <location>
        <begin position="326"/>
        <end position="353"/>
    </location>
</feature>